<dbReference type="SUPFAM" id="SSF50249">
    <property type="entry name" value="Nucleic acid-binding proteins"/>
    <property type="match status" value="1"/>
</dbReference>
<evidence type="ECO:0000313" key="6">
    <source>
        <dbReference type="Proteomes" id="UP000324260"/>
    </source>
</evidence>
<dbReference type="AlphaFoldDB" id="A0A5D9DBT1"/>
<protein>
    <submittedName>
        <fullName evidence="5">Cold-shock protein</fullName>
    </submittedName>
</protein>
<keyword evidence="6" id="KW-1185">Reference proteome</keyword>
<evidence type="ECO:0000256" key="3">
    <source>
        <dbReference type="RuleBase" id="RU000408"/>
    </source>
</evidence>
<dbReference type="PANTHER" id="PTHR11544">
    <property type="entry name" value="COLD SHOCK DOMAIN CONTAINING PROTEINS"/>
    <property type="match status" value="1"/>
</dbReference>
<dbReference type="Gene3D" id="6.20.370.130">
    <property type="match status" value="1"/>
</dbReference>
<dbReference type="GO" id="GO:0003676">
    <property type="term" value="F:nucleic acid binding"/>
    <property type="evidence" value="ECO:0007669"/>
    <property type="project" value="InterPro"/>
</dbReference>
<dbReference type="Proteomes" id="UP000324260">
    <property type="component" value="Unassembled WGS sequence"/>
</dbReference>
<organism evidence="5 6">
    <name type="scientific">Halomonas eurihalina</name>
    <dbReference type="NCBI Taxonomy" id="42566"/>
    <lineage>
        <taxon>Bacteria</taxon>
        <taxon>Pseudomonadati</taxon>
        <taxon>Pseudomonadota</taxon>
        <taxon>Gammaproteobacteria</taxon>
        <taxon>Oceanospirillales</taxon>
        <taxon>Halomonadaceae</taxon>
        <taxon>Halomonas</taxon>
    </lineage>
</organism>
<sequence>MATGTVKWFNDTKGYGFISPEDGGDDLFVHFSEIQAEGFKSLQDGQKVSFEVTQGKKGLQASNVRISD</sequence>
<dbReference type="OrthoDB" id="9810590at2"/>
<comment type="caution">
    <text evidence="5">The sequence shown here is derived from an EMBL/GenBank/DDBJ whole genome shotgun (WGS) entry which is preliminary data.</text>
</comment>
<dbReference type="EMBL" id="VTPU01000006">
    <property type="protein sequence ID" value="TZG40211.1"/>
    <property type="molecule type" value="Genomic_DNA"/>
</dbReference>
<accession>A0A5D9DBT1</accession>
<reference evidence="5 6" key="1">
    <citation type="submission" date="2019-08" db="EMBL/GenBank/DDBJ databases">
        <title>Draft Genome Sequence of Halomonas eurihalina Isolated from Preserved Hide-surface.</title>
        <authorList>
            <person name="Hussain S.A."/>
            <person name="Xu A."/>
            <person name="Sarker M."/>
            <person name="Sommers C."/>
        </authorList>
    </citation>
    <scope>NUCLEOTIDE SEQUENCE [LARGE SCALE GENOMIC DNA]</scope>
    <source>
        <strain evidence="5 6">MS1</strain>
    </source>
</reference>
<dbReference type="PROSITE" id="PS00352">
    <property type="entry name" value="CSD_1"/>
    <property type="match status" value="1"/>
</dbReference>
<dbReference type="RefSeq" id="WP_149321827.1">
    <property type="nucleotide sequence ID" value="NZ_JARWAH010000007.1"/>
</dbReference>
<name>A0A5D9DBT1_HALER</name>
<dbReference type="InterPro" id="IPR019844">
    <property type="entry name" value="CSD_CS"/>
</dbReference>
<dbReference type="PRINTS" id="PR00050">
    <property type="entry name" value="COLDSHOCK"/>
</dbReference>
<proteinExistence type="predicted"/>
<dbReference type="InterPro" id="IPR050181">
    <property type="entry name" value="Cold_shock_domain"/>
</dbReference>
<dbReference type="Gene3D" id="2.40.50.140">
    <property type="entry name" value="Nucleic acid-binding proteins"/>
    <property type="match status" value="1"/>
</dbReference>
<dbReference type="GO" id="GO:0005829">
    <property type="term" value="C:cytosol"/>
    <property type="evidence" value="ECO:0007669"/>
    <property type="project" value="UniProtKB-ARBA"/>
</dbReference>
<dbReference type="InterPro" id="IPR012156">
    <property type="entry name" value="Cold_shock_CspA"/>
</dbReference>
<evidence type="ECO:0000259" key="4">
    <source>
        <dbReference type="PROSITE" id="PS51857"/>
    </source>
</evidence>
<dbReference type="InterPro" id="IPR002059">
    <property type="entry name" value="CSP_DNA-bd"/>
</dbReference>
<keyword evidence="2" id="KW-0963">Cytoplasm</keyword>
<dbReference type="CDD" id="cd04458">
    <property type="entry name" value="CSP_CDS"/>
    <property type="match status" value="1"/>
</dbReference>
<comment type="subcellular location">
    <subcellularLocation>
        <location evidence="1 3">Cytoplasm</location>
    </subcellularLocation>
</comment>
<dbReference type="PROSITE" id="PS51857">
    <property type="entry name" value="CSD_2"/>
    <property type="match status" value="1"/>
</dbReference>
<dbReference type="Pfam" id="PF00313">
    <property type="entry name" value="CSD"/>
    <property type="match status" value="1"/>
</dbReference>
<dbReference type="FunFam" id="2.40.50.140:FF:000006">
    <property type="entry name" value="Cold shock protein CspC"/>
    <property type="match status" value="1"/>
</dbReference>
<dbReference type="SMART" id="SM00357">
    <property type="entry name" value="CSP"/>
    <property type="match status" value="1"/>
</dbReference>
<evidence type="ECO:0000256" key="1">
    <source>
        <dbReference type="ARBA" id="ARBA00004496"/>
    </source>
</evidence>
<feature type="domain" description="CSD" evidence="4">
    <location>
        <begin position="1"/>
        <end position="66"/>
    </location>
</feature>
<dbReference type="InterPro" id="IPR012340">
    <property type="entry name" value="NA-bd_OB-fold"/>
</dbReference>
<evidence type="ECO:0000313" key="5">
    <source>
        <dbReference type="EMBL" id="TZG40211.1"/>
    </source>
</evidence>
<dbReference type="PIRSF" id="PIRSF002599">
    <property type="entry name" value="Cold_shock_A"/>
    <property type="match status" value="1"/>
</dbReference>
<gene>
    <name evidence="5" type="ORF">FZZ93_08195</name>
</gene>
<evidence type="ECO:0000256" key="2">
    <source>
        <dbReference type="ARBA" id="ARBA00022490"/>
    </source>
</evidence>
<dbReference type="InterPro" id="IPR011129">
    <property type="entry name" value="CSD"/>
</dbReference>